<accession>A0AA92IZZ6</accession>
<organism evidence="7 8">
    <name type="scientific">Sulfurospirillum diekertiae</name>
    <dbReference type="NCBI Taxonomy" id="1854492"/>
    <lineage>
        <taxon>Bacteria</taxon>
        <taxon>Pseudomonadati</taxon>
        <taxon>Campylobacterota</taxon>
        <taxon>Epsilonproteobacteria</taxon>
        <taxon>Campylobacterales</taxon>
        <taxon>Sulfurospirillaceae</taxon>
        <taxon>Sulfurospirillum</taxon>
    </lineage>
</organism>
<evidence type="ECO:0000256" key="4">
    <source>
        <dbReference type="ARBA" id="ARBA00022779"/>
    </source>
</evidence>
<evidence type="ECO:0000259" key="6">
    <source>
        <dbReference type="PROSITE" id="PS50110"/>
    </source>
</evidence>
<evidence type="ECO:0000256" key="5">
    <source>
        <dbReference type="PROSITE-ProRule" id="PRU00169"/>
    </source>
</evidence>
<name>A0AA92IZZ6_9BACT</name>
<keyword evidence="3 5" id="KW-0597">Phosphoprotein</keyword>
<feature type="domain" description="Response regulatory" evidence="6">
    <location>
        <begin position="3"/>
        <end position="98"/>
    </location>
</feature>
<comment type="cofactor">
    <cofactor evidence="1">
        <name>Mg(2+)</name>
        <dbReference type="ChEBI" id="CHEBI:18420"/>
    </cofactor>
</comment>
<dbReference type="PANTHER" id="PTHR44591">
    <property type="entry name" value="STRESS RESPONSE REGULATOR PROTEIN 1"/>
    <property type="match status" value="1"/>
</dbReference>
<dbReference type="AlphaFoldDB" id="A0AA92IZZ6"/>
<evidence type="ECO:0000256" key="2">
    <source>
        <dbReference type="ARBA" id="ARBA00022500"/>
    </source>
</evidence>
<evidence type="ECO:0000256" key="3">
    <source>
        <dbReference type="ARBA" id="ARBA00022553"/>
    </source>
</evidence>
<dbReference type="InterPro" id="IPR001789">
    <property type="entry name" value="Sig_transdc_resp-reg_receiver"/>
</dbReference>
<gene>
    <name evidence="7" type="ORF">FA584_12870</name>
</gene>
<dbReference type="GO" id="GO:0000160">
    <property type="term" value="P:phosphorelay signal transduction system"/>
    <property type="evidence" value="ECO:0007669"/>
    <property type="project" value="InterPro"/>
</dbReference>
<dbReference type="RefSeq" id="WP_191345106.1">
    <property type="nucleotide sequence ID" value="NZ_CP045453.2"/>
</dbReference>
<dbReference type="GO" id="GO:0006935">
    <property type="term" value="P:chemotaxis"/>
    <property type="evidence" value="ECO:0007669"/>
    <property type="project" value="UniProtKB-KW"/>
</dbReference>
<dbReference type="SMART" id="SM00448">
    <property type="entry name" value="REC"/>
    <property type="match status" value="1"/>
</dbReference>
<sequence length="98" mass="10971">MLKVMIIEDEPLIALNLTKILEKKGFEVTGHAGNFEDAHTLFATNIPDIILSDIKLENDESGIDVIQNLKRMSDFCVIYLTSYGDDAMIVRRSAKLVS</sequence>
<dbReference type="Proteomes" id="UP000502831">
    <property type="component" value="Chromosome"/>
</dbReference>
<keyword evidence="4" id="KW-0283">Flagellar rotation</keyword>
<dbReference type="EMBL" id="CP039734">
    <property type="protein sequence ID" value="QIR77038.1"/>
    <property type="molecule type" value="Genomic_DNA"/>
</dbReference>
<dbReference type="SUPFAM" id="SSF52172">
    <property type="entry name" value="CheY-like"/>
    <property type="match status" value="1"/>
</dbReference>
<dbReference type="Pfam" id="PF00072">
    <property type="entry name" value="Response_reg"/>
    <property type="match status" value="1"/>
</dbReference>
<evidence type="ECO:0000313" key="8">
    <source>
        <dbReference type="Proteomes" id="UP000502831"/>
    </source>
</evidence>
<feature type="modified residue" description="4-aspartylphosphate" evidence="5">
    <location>
        <position position="53"/>
    </location>
</feature>
<dbReference type="GO" id="GO:0097588">
    <property type="term" value="P:archaeal or bacterial-type flagellum-dependent cell motility"/>
    <property type="evidence" value="ECO:0007669"/>
    <property type="project" value="UniProtKB-KW"/>
</dbReference>
<evidence type="ECO:0000313" key="7">
    <source>
        <dbReference type="EMBL" id="QIR77038.1"/>
    </source>
</evidence>
<protein>
    <submittedName>
        <fullName evidence="7">Response regulator</fullName>
    </submittedName>
</protein>
<reference evidence="7 8" key="1">
    <citation type="journal article" date="2017" name="Environ. Sci. Technol.">
        <title>Organohalide Respiration with Chlorinated Ethenes under Low pH Conditions.</title>
        <authorList>
            <person name="Yang Y."/>
            <person name="Capiro N.L."/>
            <person name="Marcet T.F."/>
            <person name="Yan J."/>
            <person name="Pennell K.D."/>
            <person name="Loffler F.E."/>
        </authorList>
    </citation>
    <scope>NUCLEOTIDE SEQUENCE [LARGE SCALE GENOMIC DNA]</scope>
    <source>
        <strain evidence="7 8">ACSDCE</strain>
    </source>
</reference>
<dbReference type="PANTHER" id="PTHR44591:SF3">
    <property type="entry name" value="RESPONSE REGULATORY DOMAIN-CONTAINING PROTEIN"/>
    <property type="match status" value="1"/>
</dbReference>
<dbReference type="InterPro" id="IPR050595">
    <property type="entry name" value="Bact_response_regulator"/>
</dbReference>
<dbReference type="InterPro" id="IPR011006">
    <property type="entry name" value="CheY-like_superfamily"/>
</dbReference>
<dbReference type="Gene3D" id="3.40.50.2300">
    <property type="match status" value="1"/>
</dbReference>
<dbReference type="PROSITE" id="PS50110">
    <property type="entry name" value="RESPONSE_REGULATORY"/>
    <property type="match status" value="1"/>
</dbReference>
<proteinExistence type="predicted"/>
<evidence type="ECO:0000256" key="1">
    <source>
        <dbReference type="ARBA" id="ARBA00001946"/>
    </source>
</evidence>
<keyword evidence="2" id="KW-0145">Chemotaxis</keyword>